<dbReference type="CDD" id="cd01994">
    <property type="entry name" value="AANH_PF0828-like"/>
    <property type="match status" value="1"/>
</dbReference>
<dbReference type="InterPro" id="IPR002761">
    <property type="entry name" value="Diphthami_syn_dom"/>
</dbReference>
<gene>
    <name evidence="8" type="ORF">ACHAWO_005077</name>
</gene>
<evidence type="ECO:0000256" key="2">
    <source>
        <dbReference type="ARBA" id="ARBA00018426"/>
    </source>
</evidence>
<dbReference type="Pfam" id="PF01902">
    <property type="entry name" value="Diphthami_syn_2"/>
    <property type="match status" value="1"/>
</dbReference>
<dbReference type="SUPFAM" id="SSF52402">
    <property type="entry name" value="Adenine nucleotide alpha hydrolases-like"/>
    <property type="match status" value="1"/>
</dbReference>
<dbReference type="PANTHER" id="PTHR12196:SF2">
    <property type="entry name" value="DIPHTHINE--AMMONIA LIGASE"/>
    <property type="match status" value="1"/>
</dbReference>
<feature type="compositionally biased region" description="Low complexity" evidence="6">
    <location>
        <begin position="280"/>
        <end position="293"/>
    </location>
</feature>
<dbReference type="NCBIfam" id="TIGR00290">
    <property type="entry name" value="MJ0570_dom"/>
    <property type="match status" value="1"/>
</dbReference>
<dbReference type="Proteomes" id="UP001530400">
    <property type="component" value="Unassembled WGS sequence"/>
</dbReference>
<dbReference type="InterPro" id="IPR030662">
    <property type="entry name" value="DPH6/MJ0570"/>
</dbReference>
<dbReference type="PANTHER" id="PTHR12196">
    <property type="entry name" value="DOMAIN OF UNKNOWN FUNCTION 71 DUF71 -CONTAINING PROTEIN"/>
    <property type="match status" value="1"/>
</dbReference>
<name>A0ABD3NQD7_9STRA</name>
<evidence type="ECO:0000256" key="3">
    <source>
        <dbReference type="ARBA" id="ARBA00029814"/>
    </source>
</evidence>
<evidence type="ECO:0000256" key="6">
    <source>
        <dbReference type="SAM" id="MobiDB-lite"/>
    </source>
</evidence>
<organism evidence="8 9">
    <name type="scientific">Cyclotella atomus</name>
    <dbReference type="NCBI Taxonomy" id="382360"/>
    <lineage>
        <taxon>Eukaryota</taxon>
        <taxon>Sar</taxon>
        <taxon>Stramenopiles</taxon>
        <taxon>Ochrophyta</taxon>
        <taxon>Bacillariophyta</taxon>
        <taxon>Coscinodiscophyceae</taxon>
        <taxon>Thalassiosirophycidae</taxon>
        <taxon>Stephanodiscales</taxon>
        <taxon>Stephanodiscaceae</taxon>
        <taxon>Cyclotella</taxon>
    </lineage>
</organism>
<keyword evidence="9" id="KW-1185">Reference proteome</keyword>
<dbReference type="FunFam" id="3.40.50.620:FF:000145">
    <property type="entry name" value="ATP-binding domain containing protein"/>
    <property type="match status" value="1"/>
</dbReference>
<accession>A0ABD3NQD7</accession>
<dbReference type="InterPro" id="IPR014729">
    <property type="entry name" value="Rossmann-like_a/b/a_fold"/>
</dbReference>
<dbReference type="InterPro" id="IPR035959">
    <property type="entry name" value="RutC-like_sf"/>
</dbReference>
<feature type="domain" description="Diphthamide synthase" evidence="7">
    <location>
        <begin position="1"/>
        <end position="246"/>
    </location>
</feature>
<dbReference type="Gene3D" id="3.30.1330.40">
    <property type="entry name" value="RutC-like"/>
    <property type="match status" value="2"/>
</dbReference>
<evidence type="ECO:0000259" key="7">
    <source>
        <dbReference type="Pfam" id="PF01902"/>
    </source>
</evidence>
<dbReference type="SUPFAM" id="SSF55298">
    <property type="entry name" value="YjgF-like"/>
    <property type="match status" value="2"/>
</dbReference>
<dbReference type="Gene3D" id="3.90.1490.10">
    <property type="entry name" value="putative n-type atp pyrophosphatase, domain 2"/>
    <property type="match status" value="1"/>
</dbReference>
<evidence type="ECO:0000256" key="5">
    <source>
        <dbReference type="ARBA" id="ARBA00048108"/>
    </source>
</evidence>
<reference evidence="8 9" key="1">
    <citation type="submission" date="2024-10" db="EMBL/GenBank/DDBJ databases">
        <title>Updated reference genomes for cyclostephanoid diatoms.</title>
        <authorList>
            <person name="Roberts W.R."/>
            <person name="Alverson A.J."/>
        </authorList>
    </citation>
    <scope>NUCLEOTIDE SEQUENCE [LARGE SCALE GENOMIC DNA]</scope>
    <source>
        <strain evidence="8 9">AJA010-31</strain>
    </source>
</reference>
<dbReference type="Gene3D" id="3.40.50.620">
    <property type="entry name" value="HUPs"/>
    <property type="match status" value="1"/>
</dbReference>
<feature type="region of interest" description="Disordered" evidence="6">
    <location>
        <begin position="274"/>
        <end position="293"/>
    </location>
</feature>
<comment type="caution">
    <text evidence="8">The sequence shown here is derived from an EMBL/GenBank/DDBJ whole genome shotgun (WGS) entry which is preliminary data.</text>
</comment>
<sequence length="946" mass="103011">MKFVALLSGGKDSIHSTLLSIQNGHELICCAHLAPSIDNYDDDYESYMYQTAGSEVLRLQVEECIGVPLYIRHLCGSSRNTSLNYTSDNTDDEETADADEVEDLYHLLQEVLQSHPEINAVSSGAILSTYQRTRIENVCSRLQLTSLAYLWRMGSQSHVLDSILQEQYNENDAKMEAVLVRVACPPGLTTRHLGASLRTLRDSGVLSALHEKWGMHVAGEGGEYETIVWDCALFKLGKLVLEETEVVSDGNENGVGVLKIVKCHVEKKQWIDGEGGLKGNGMSNSNGSHSSLDLEVTSRVQESRCSSRTSCGGHSTNTASQSGLILKSLQGTPNIRVMKGGLCHVSALLSPTSTRASSASEEAQCAVDEFLAILETLHQILHRLSASSKPQNDILFVHLYLSQIAHFAKINEHYRQYFGMHLPPSRSCVGLGSDMLPGGRRVMLDCVLQIGSGEYLRVDCNSCDGVADGKMSKFVRDALKNKQHALRKTLHVQSISSWAPVCIGPYSQANVLRSSLVFLAGMIGLVPSSMKLIQSTSDDVADWEMQLYQSWRNAASVLDGLEDRGGQLKDCLGGLVYFSFDAIKTVAERSVFDEASSANKSEISLRMLWSTAETICHKAVADNGGIQMGSVDGTAISSELDSNLYDENGLLYGGYEDEETWREIVGASEPSTAAESTSSVPLLMVCLAELPMNAQAEVELVCASRRAATCLEVYNGAIVTSPIMPNNANDELTSDRDTLWDTGYDCLASRTKVGNEAPRVHINCITRCIGIGCACISTITAGIDLESSDSTNLDVDDVLSRMVDSAIDCTTTGNEAAQFNIQHVLNVRLYYVAAALSRGKTAKDNPIRVDVVDDGTMLRARLHSILASKSMKQHDETVMNEAGNYVPSTSIPASTVVPVVGMHFSTGSCDNSTHQLTTFLAMQVAFVDAIRMETEMWIRSNRKYST</sequence>
<evidence type="ECO:0000256" key="1">
    <source>
        <dbReference type="ARBA" id="ARBA00012089"/>
    </source>
</evidence>
<comment type="catalytic activity">
    <reaction evidence="5">
        <text>diphthine-[translation elongation factor 2] + NH4(+) + ATP = diphthamide-[translation elongation factor 2] + AMP + diphosphate + H(+)</text>
        <dbReference type="Rhea" id="RHEA:19753"/>
        <dbReference type="Rhea" id="RHEA-COMP:10172"/>
        <dbReference type="Rhea" id="RHEA-COMP:10174"/>
        <dbReference type="ChEBI" id="CHEBI:15378"/>
        <dbReference type="ChEBI" id="CHEBI:16692"/>
        <dbReference type="ChEBI" id="CHEBI:28938"/>
        <dbReference type="ChEBI" id="CHEBI:30616"/>
        <dbReference type="ChEBI" id="CHEBI:33019"/>
        <dbReference type="ChEBI" id="CHEBI:82696"/>
        <dbReference type="ChEBI" id="CHEBI:456215"/>
        <dbReference type="EC" id="6.3.1.14"/>
    </reaction>
</comment>
<protein>
    <recommendedName>
        <fullName evidence="2">Diphthine--ammonia ligase</fullName>
        <ecNumber evidence="1">6.3.1.14</ecNumber>
    </recommendedName>
    <alternativeName>
        <fullName evidence="3">Diphthamide synthase</fullName>
    </alternativeName>
    <alternativeName>
        <fullName evidence="4">Diphthamide synthetase</fullName>
    </alternativeName>
</protein>
<evidence type="ECO:0000313" key="9">
    <source>
        <dbReference type="Proteomes" id="UP001530400"/>
    </source>
</evidence>
<dbReference type="EMBL" id="JALLPJ020001052">
    <property type="protein sequence ID" value="KAL3777311.1"/>
    <property type="molecule type" value="Genomic_DNA"/>
</dbReference>
<evidence type="ECO:0000313" key="8">
    <source>
        <dbReference type="EMBL" id="KAL3777311.1"/>
    </source>
</evidence>
<dbReference type="AlphaFoldDB" id="A0ABD3NQD7"/>
<dbReference type="GO" id="GO:0017178">
    <property type="term" value="F:diphthine-ammonia ligase activity"/>
    <property type="evidence" value="ECO:0007669"/>
    <property type="project" value="UniProtKB-EC"/>
</dbReference>
<proteinExistence type="predicted"/>
<dbReference type="EC" id="6.3.1.14" evidence="1"/>
<evidence type="ECO:0000256" key="4">
    <source>
        <dbReference type="ARBA" id="ARBA00031552"/>
    </source>
</evidence>